<dbReference type="AlphaFoldDB" id="A0A8J6XF08"/>
<accession>A0A8J6XF08</accession>
<feature type="region of interest" description="Disordered" evidence="1">
    <location>
        <begin position="288"/>
        <end position="346"/>
    </location>
</feature>
<feature type="compositionally biased region" description="Basic and acidic residues" evidence="1">
    <location>
        <begin position="395"/>
        <end position="415"/>
    </location>
</feature>
<sequence length="639" mass="71788">MIGKQIKGTDFYGCLDYVLGKEGTELIGGNMVGETPAELFQEFQLSVQRHERTRTKKPTRKVVYHATLSVPAEEALFNDTWCAIAENYLQGMGFDDNQYILARHTDTEHNHVHIVASRLRLNGSTVSEWQDYKRSEELIRDLEKKYELTPAPSSFEKERRSPTTGERRLTKRTGEISARKKLQDTIDQLTQDSPTMLDLIGQLKDQGIDVRVSPTPTGEMGISYQLNGIAFSGTHLGKAYTFKGLQKYRGVSYSEKQGQEAIEQALHNSSATQAEEQQQQQALLAHQNEMRKHQEEEEKKSRTETTPDSYPATPNNLDSEQKPESRVNPKQQQQAAKTRHNSRSRLMQQQSVILDDDNISAYGQSTVDENDSKVKREQELFEVTIGTTSAIQQQRRPEDVDGDQSETKLHERESQAADAAPQTPTPVLPDRNENNWQAVQEYLVGDRQLPKQIVELLHVKSWIYADDEGQTVFVERTLDGEPTGALVLNDSKFSSIRLDPDEPAAPNDSNTILTGCFWVATITPIQRAVLTSDPVEVLSVIALDPDFNQTPTLYLAADSVKAIPKEFLEKLPTVVVGLKGDEEGNAVSEEILAALPQARRINPGMAGWNKLLTDEREDIKSEVQKLYKKQTGDQGLDID</sequence>
<comment type="caution">
    <text evidence="3">The sequence shown here is derived from an EMBL/GenBank/DDBJ whole genome shotgun (WGS) entry which is preliminary data.</text>
</comment>
<feature type="region of interest" description="Disordered" evidence="1">
    <location>
        <begin position="387"/>
        <end position="431"/>
    </location>
</feature>
<reference evidence="3" key="1">
    <citation type="submission" date="2020-09" db="EMBL/GenBank/DDBJ databases">
        <title>Iningainema tapete sp. nov. (Scytonemataceae, Cyanobacteria) from greenhouses in central Florida (USA) produces two types of nodularin with biosynthetic potential for microcystin-LR and anabaenopeptins.</title>
        <authorList>
            <person name="Berthold D.E."/>
            <person name="Lefler F.W."/>
            <person name="Huang I.-S."/>
            <person name="Abdulla H."/>
            <person name="Zimba P.V."/>
            <person name="Laughinghouse H.D. IV."/>
        </authorList>
    </citation>
    <scope>NUCLEOTIDE SEQUENCE</scope>
    <source>
        <strain evidence="3">BLCCT55</strain>
    </source>
</reference>
<evidence type="ECO:0000313" key="3">
    <source>
        <dbReference type="EMBL" id="MBD2772583.1"/>
    </source>
</evidence>
<protein>
    <submittedName>
        <fullName evidence="3">Relaxase/mobilization nuclease domain-containing protein</fullName>
    </submittedName>
</protein>
<proteinExistence type="predicted"/>
<feature type="domain" description="MobA/VirD2-like nuclease" evidence="2">
    <location>
        <begin position="17"/>
        <end position="148"/>
    </location>
</feature>
<feature type="compositionally biased region" description="Basic and acidic residues" evidence="1">
    <location>
        <begin position="288"/>
        <end position="305"/>
    </location>
</feature>
<dbReference type="InterPro" id="IPR005094">
    <property type="entry name" value="Endonuclease_MobA/VirD2"/>
</dbReference>
<dbReference type="EMBL" id="JACXAE010000040">
    <property type="protein sequence ID" value="MBD2772583.1"/>
    <property type="molecule type" value="Genomic_DNA"/>
</dbReference>
<feature type="compositionally biased region" description="Basic and acidic residues" evidence="1">
    <location>
        <begin position="155"/>
        <end position="169"/>
    </location>
</feature>
<organism evidence="3 4">
    <name type="scientific">Iningainema tapete BLCC-T55</name>
    <dbReference type="NCBI Taxonomy" id="2748662"/>
    <lineage>
        <taxon>Bacteria</taxon>
        <taxon>Bacillati</taxon>
        <taxon>Cyanobacteriota</taxon>
        <taxon>Cyanophyceae</taxon>
        <taxon>Nostocales</taxon>
        <taxon>Scytonemataceae</taxon>
        <taxon>Iningainema tapete</taxon>
    </lineage>
</organism>
<keyword evidence="4" id="KW-1185">Reference proteome</keyword>
<feature type="region of interest" description="Disordered" evidence="1">
    <location>
        <begin position="150"/>
        <end position="169"/>
    </location>
</feature>
<evidence type="ECO:0000313" key="4">
    <source>
        <dbReference type="Proteomes" id="UP000629098"/>
    </source>
</evidence>
<evidence type="ECO:0000259" key="2">
    <source>
        <dbReference type="Pfam" id="PF03432"/>
    </source>
</evidence>
<dbReference type="RefSeq" id="WP_190827306.1">
    <property type="nucleotide sequence ID" value="NZ_CAWPPI010000040.1"/>
</dbReference>
<name>A0A8J6XF08_9CYAN</name>
<evidence type="ECO:0000256" key="1">
    <source>
        <dbReference type="SAM" id="MobiDB-lite"/>
    </source>
</evidence>
<dbReference type="Pfam" id="PF03432">
    <property type="entry name" value="Relaxase"/>
    <property type="match status" value="1"/>
</dbReference>
<gene>
    <name evidence="3" type="ORF">ICL16_10975</name>
</gene>
<dbReference type="Proteomes" id="UP000629098">
    <property type="component" value="Unassembled WGS sequence"/>
</dbReference>